<dbReference type="PROSITE" id="PS51257">
    <property type="entry name" value="PROKAR_LIPOPROTEIN"/>
    <property type="match status" value="1"/>
</dbReference>
<feature type="region of interest" description="Disordered" evidence="1">
    <location>
        <begin position="288"/>
        <end position="314"/>
    </location>
</feature>
<organism evidence="2 3">
    <name type="scientific">Haloferula chungangensis</name>
    <dbReference type="NCBI Taxonomy" id="1048331"/>
    <lineage>
        <taxon>Bacteria</taxon>
        <taxon>Pseudomonadati</taxon>
        <taxon>Verrucomicrobiota</taxon>
        <taxon>Verrucomicrobiia</taxon>
        <taxon>Verrucomicrobiales</taxon>
        <taxon>Verrucomicrobiaceae</taxon>
        <taxon>Haloferula</taxon>
    </lineage>
</organism>
<accession>A0ABW2LAC1</accession>
<reference evidence="3" key="1">
    <citation type="journal article" date="2019" name="Int. J. Syst. Evol. Microbiol.">
        <title>The Global Catalogue of Microorganisms (GCM) 10K type strain sequencing project: providing services to taxonomists for standard genome sequencing and annotation.</title>
        <authorList>
            <consortium name="The Broad Institute Genomics Platform"/>
            <consortium name="The Broad Institute Genome Sequencing Center for Infectious Disease"/>
            <person name="Wu L."/>
            <person name="Ma J."/>
        </authorList>
    </citation>
    <scope>NUCLEOTIDE SEQUENCE [LARGE SCALE GENOMIC DNA]</scope>
    <source>
        <strain evidence="3">CGMCC 4.1467</strain>
    </source>
</reference>
<evidence type="ECO:0000313" key="3">
    <source>
        <dbReference type="Proteomes" id="UP001596472"/>
    </source>
</evidence>
<protein>
    <submittedName>
        <fullName evidence="2">Uncharacterized protein</fullName>
    </submittedName>
</protein>
<evidence type="ECO:0000256" key="1">
    <source>
        <dbReference type="SAM" id="MobiDB-lite"/>
    </source>
</evidence>
<comment type="caution">
    <text evidence="2">The sequence shown here is derived from an EMBL/GenBank/DDBJ whole genome shotgun (WGS) entry which is preliminary data.</text>
</comment>
<dbReference type="Proteomes" id="UP001596472">
    <property type="component" value="Unassembled WGS sequence"/>
</dbReference>
<proteinExistence type="predicted"/>
<evidence type="ECO:0000313" key="2">
    <source>
        <dbReference type="EMBL" id="MFC7339404.1"/>
    </source>
</evidence>
<gene>
    <name evidence="2" type="ORF">ACFQY0_19585</name>
</gene>
<name>A0ABW2LAC1_9BACT</name>
<dbReference type="EMBL" id="JBHTBS010000016">
    <property type="protein sequence ID" value="MFC7339404.1"/>
    <property type="molecule type" value="Genomic_DNA"/>
</dbReference>
<keyword evidence="3" id="KW-1185">Reference proteome</keyword>
<sequence>MGRLPYVSWVLNFWRAIGLAGGLLLAGCRHEEVAEREPVDIHGGRLEGLVKSYGAPSLDLRDGGLLEVLRRGDGWKTYDQGRFHASCPDHDKLIDSFQEIRERCRREGFEERLLISAPAEIPFREIRELLRIAAKSGICDIEFLVDQGTGPSRPAGFHLSLAWGVGCWGPPNIEPVFIVVDADEKVSVGLGAARDVLDRDREDRTLTNLDQRLSAYKMAMEATSSVGSVEIHVAPGASYQRMIDVLACVAWNRIDRVNFTDLEDRQETTCARGCDLKLNLVPITTPRAPSGMGPLGLAPKEGELPAPPFDPDFD</sequence>
<feature type="compositionally biased region" description="Pro residues" evidence="1">
    <location>
        <begin position="305"/>
        <end position="314"/>
    </location>
</feature>